<dbReference type="Pfam" id="PF00172">
    <property type="entry name" value="Zn_clus"/>
    <property type="match status" value="1"/>
</dbReference>
<comment type="caution">
    <text evidence="7">The sequence shown here is derived from an EMBL/GenBank/DDBJ whole genome shotgun (WGS) entry which is preliminary data.</text>
</comment>
<feature type="region of interest" description="Disordered" evidence="5">
    <location>
        <begin position="347"/>
        <end position="389"/>
    </location>
</feature>
<evidence type="ECO:0000256" key="3">
    <source>
        <dbReference type="ARBA" id="ARBA00023163"/>
    </source>
</evidence>
<evidence type="ECO:0000256" key="2">
    <source>
        <dbReference type="ARBA" id="ARBA00023125"/>
    </source>
</evidence>
<dbReference type="InterPro" id="IPR001138">
    <property type="entry name" value="Zn2Cys6_DnaBD"/>
</dbReference>
<evidence type="ECO:0000313" key="8">
    <source>
        <dbReference type="Proteomes" id="UP001610432"/>
    </source>
</evidence>
<keyword evidence="3" id="KW-0804">Transcription</keyword>
<proteinExistence type="predicted"/>
<feature type="compositionally biased region" description="Polar residues" evidence="5">
    <location>
        <begin position="347"/>
        <end position="359"/>
    </location>
</feature>
<sequence>MRPTQLAPVACDNCRARRRRCDRLKPKCSSCSAQDTECVYRHASGPQPSQLVQELASVRERLEFLTPLVKQLPRDNAPAPSLAMPPQTTPSLTLRSSHLMQVLGLPSDLATLLYRLHNSPPRIGGYSASPSLPDALDTLDVTFHDQVQQWYPVLDRDFTLHFFEPNTSRSCISLLVASIALLGDDQSRLSYFDSALAHLPVVLQEHSIASIQCLILFSIYYASLVQPRQAHSYIQAARLKIESFMKGSSELHRLTHLYWTIYLIESEISSHLNLPAIGKSMRDRLKTLPLPLERDPWDNVPSRSPSAVSPASSTAYSPEDTRSAPSYFSSEMQLQLLLSGDSCTSDPASVLSQHPQSLEESQHRLGPSLGSIPHLGISPDTQGPPSHAGAGAVYRAKHHMYEVSIYWPVIYRIIVNGFAEPELLPHAPLFFESVTGFLDAALVALRVCPSKAWFLCASMYITAIAAIRATEVQCLRILPHPGLWKSIENSLDALRRLSEVSPSVQYLRDSLEGQLARAKIPNGI</sequence>
<dbReference type="RefSeq" id="XP_070881060.1">
    <property type="nucleotide sequence ID" value="XM_071027174.1"/>
</dbReference>
<feature type="compositionally biased region" description="Low complexity" evidence="5">
    <location>
        <begin position="301"/>
        <end position="318"/>
    </location>
</feature>
<keyword evidence="4" id="KW-0539">Nucleus</keyword>
<name>A0ABR4L9F1_9EURO</name>
<evidence type="ECO:0000256" key="4">
    <source>
        <dbReference type="ARBA" id="ARBA00023242"/>
    </source>
</evidence>
<dbReference type="PROSITE" id="PS00463">
    <property type="entry name" value="ZN2_CY6_FUNGAL_1"/>
    <property type="match status" value="1"/>
</dbReference>
<dbReference type="PANTHER" id="PTHR47785:SF3">
    <property type="entry name" value="ZN(2)-C6 FUNGAL-TYPE DOMAIN-CONTAINING PROTEIN"/>
    <property type="match status" value="1"/>
</dbReference>
<keyword evidence="1" id="KW-0805">Transcription regulation</keyword>
<evidence type="ECO:0000256" key="1">
    <source>
        <dbReference type="ARBA" id="ARBA00023015"/>
    </source>
</evidence>
<feature type="domain" description="Zn(2)-C6 fungal-type" evidence="6">
    <location>
        <begin position="10"/>
        <end position="40"/>
    </location>
</feature>
<dbReference type="GeneID" id="98142246"/>
<dbReference type="Proteomes" id="UP001610432">
    <property type="component" value="Unassembled WGS sequence"/>
</dbReference>
<protein>
    <recommendedName>
        <fullName evidence="6">Zn(2)-C6 fungal-type domain-containing protein</fullName>
    </recommendedName>
</protein>
<dbReference type="SUPFAM" id="SSF57701">
    <property type="entry name" value="Zn2/Cys6 DNA-binding domain"/>
    <property type="match status" value="1"/>
</dbReference>
<dbReference type="CDD" id="cd12148">
    <property type="entry name" value="fungal_TF_MHR"/>
    <property type="match status" value="1"/>
</dbReference>
<reference evidence="7 8" key="1">
    <citation type="submission" date="2024-07" db="EMBL/GenBank/DDBJ databases">
        <title>Section-level genome sequencing and comparative genomics of Aspergillus sections Usti and Cavernicolus.</title>
        <authorList>
            <consortium name="Lawrence Berkeley National Laboratory"/>
            <person name="Nybo J.L."/>
            <person name="Vesth T.C."/>
            <person name="Theobald S."/>
            <person name="Frisvad J.C."/>
            <person name="Larsen T.O."/>
            <person name="Kjaerboelling I."/>
            <person name="Rothschild-Mancinelli K."/>
            <person name="Lyhne E.K."/>
            <person name="Kogle M.E."/>
            <person name="Barry K."/>
            <person name="Clum A."/>
            <person name="Na H."/>
            <person name="Ledsgaard L."/>
            <person name="Lin J."/>
            <person name="Lipzen A."/>
            <person name="Kuo A."/>
            <person name="Riley R."/>
            <person name="Mondo S."/>
            <person name="Labutti K."/>
            <person name="Haridas S."/>
            <person name="Pangalinan J."/>
            <person name="Salamov A.A."/>
            <person name="Simmons B.A."/>
            <person name="Magnuson J.K."/>
            <person name="Chen J."/>
            <person name="Drula E."/>
            <person name="Henrissat B."/>
            <person name="Wiebenga A."/>
            <person name="Lubbers R.J."/>
            <person name="Gomes A.C."/>
            <person name="Macurrencykelacurrency M.R."/>
            <person name="Stajich J."/>
            <person name="Grigoriev I.V."/>
            <person name="Mortensen U.H."/>
            <person name="De Vries R.P."/>
            <person name="Baker S.E."/>
            <person name="Andersen M.R."/>
        </authorList>
    </citation>
    <scope>NUCLEOTIDE SEQUENCE [LARGE SCALE GENOMIC DNA]</scope>
    <source>
        <strain evidence="7 8">CBS 449.75</strain>
    </source>
</reference>
<dbReference type="PROSITE" id="PS50048">
    <property type="entry name" value="ZN2_CY6_FUNGAL_2"/>
    <property type="match status" value="1"/>
</dbReference>
<dbReference type="EMBL" id="JBFXLQ010000073">
    <property type="protein sequence ID" value="KAL2861166.1"/>
    <property type="molecule type" value="Genomic_DNA"/>
</dbReference>
<feature type="region of interest" description="Disordered" evidence="5">
    <location>
        <begin position="292"/>
        <end position="323"/>
    </location>
</feature>
<evidence type="ECO:0000259" key="6">
    <source>
        <dbReference type="PROSITE" id="PS50048"/>
    </source>
</evidence>
<keyword evidence="2" id="KW-0238">DNA-binding</keyword>
<evidence type="ECO:0000256" key="5">
    <source>
        <dbReference type="SAM" id="MobiDB-lite"/>
    </source>
</evidence>
<dbReference type="SMART" id="SM00066">
    <property type="entry name" value="GAL4"/>
    <property type="match status" value="1"/>
</dbReference>
<organism evidence="7 8">
    <name type="scientific">Aspergillus lucknowensis</name>
    <dbReference type="NCBI Taxonomy" id="176173"/>
    <lineage>
        <taxon>Eukaryota</taxon>
        <taxon>Fungi</taxon>
        <taxon>Dikarya</taxon>
        <taxon>Ascomycota</taxon>
        <taxon>Pezizomycotina</taxon>
        <taxon>Eurotiomycetes</taxon>
        <taxon>Eurotiomycetidae</taxon>
        <taxon>Eurotiales</taxon>
        <taxon>Aspergillaceae</taxon>
        <taxon>Aspergillus</taxon>
        <taxon>Aspergillus subgen. Nidulantes</taxon>
    </lineage>
</organism>
<dbReference type="PANTHER" id="PTHR47785">
    <property type="entry name" value="ZN(II)2CYS6 TRANSCRIPTION FACTOR (EUROFUNG)-RELATED-RELATED"/>
    <property type="match status" value="1"/>
</dbReference>
<dbReference type="InterPro" id="IPR053181">
    <property type="entry name" value="EcdB-like_regulator"/>
</dbReference>
<dbReference type="InterPro" id="IPR036864">
    <property type="entry name" value="Zn2-C6_fun-type_DNA-bd_sf"/>
</dbReference>
<evidence type="ECO:0000313" key="7">
    <source>
        <dbReference type="EMBL" id="KAL2861166.1"/>
    </source>
</evidence>
<accession>A0ABR4L9F1</accession>
<dbReference type="Gene3D" id="4.10.240.10">
    <property type="entry name" value="Zn(2)-C6 fungal-type DNA-binding domain"/>
    <property type="match status" value="1"/>
</dbReference>
<keyword evidence="8" id="KW-1185">Reference proteome</keyword>
<gene>
    <name evidence="7" type="ORF">BJX67DRAFT_312965</name>
</gene>